<protein>
    <recommendedName>
        <fullName evidence="2">Activator of Hsp90 ATPase homologue 1/2-like C-terminal domain-containing protein</fullName>
    </recommendedName>
</protein>
<dbReference type="KEGG" id="uru:DSM104443_03044"/>
<dbReference type="SUPFAM" id="SSF55961">
    <property type="entry name" value="Bet v1-like"/>
    <property type="match status" value="1"/>
</dbReference>
<evidence type="ECO:0000259" key="2">
    <source>
        <dbReference type="Pfam" id="PF08327"/>
    </source>
</evidence>
<organism evidence="3 4">
    <name type="scientific">Usitatibacter rugosus</name>
    <dbReference type="NCBI Taxonomy" id="2732067"/>
    <lineage>
        <taxon>Bacteria</taxon>
        <taxon>Pseudomonadati</taxon>
        <taxon>Pseudomonadota</taxon>
        <taxon>Betaproteobacteria</taxon>
        <taxon>Nitrosomonadales</taxon>
        <taxon>Usitatibacteraceae</taxon>
        <taxon>Usitatibacter</taxon>
    </lineage>
</organism>
<dbReference type="Gene3D" id="3.30.530.20">
    <property type="match status" value="1"/>
</dbReference>
<sequence>MAEPPKAVFKIVINGTMEAVFRELTKTDSPQGAVFNSMLTLDEPGLIPGRKMQMRTVSGRHAVVIGEVMEVEAPRRFAHTHRFTQFTDPSCKVVYDLKQVPGGVEVTLTVENMPAGTKTEVEMNKGGMFILNNLKAIVETGKPSFGCRLMYVMFHWLEFVLPASTKSENWPIGGKK</sequence>
<feature type="domain" description="Activator of Hsp90 ATPase homologue 1/2-like C-terminal" evidence="2">
    <location>
        <begin position="18"/>
        <end position="139"/>
    </location>
</feature>
<proteinExistence type="inferred from homology"/>
<dbReference type="Proteomes" id="UP000501534">
    <property type="component" value="Chromosome"/>
</dbReference>
<comment type="similarity">
    <text evidence="1">Belongs to the AHA1 family.</text>
</comment>
<evidence type="ECO:0000256" key="1">
    <source>
        <dbReference type="ARBA" id="ARBA00006817"/>
    </source>
</evidence>
<dbReference type="RefSeq" id="WP_171093741.1">
    <property type="nucleotide sequence ID" value="NZ_CP053069.1"/>
</dbReference>
<dbReference type="InterPro" id="IPR013538">
    <property type="entry name" value="ASHA1/2-like_C"/>
</dbReference>
<dbReference type="Pfam" id="PF08327">
    <property type="entry name" value="AHSA1"/>
    <property type="match status" value="1"/>
</dbReference>
<dbReference type="EMBL" id="CP053069">
    <property type="protein sequence ID" value="QJR11961.1"/>
    <property type="molecule type" value="Genomic_DNA"/>
</dbReference>
<keyword evidence="4" id="KW-1185">Reference proteome</keyword>
<accession>A0A6M4GXG3</accession>
<name>A0A6M4GXG3_9PROT</name>
<reference evidence="3 4" key="1">
    <citation type="submission" date="2020-04" db="EMBL/GenBank/DDBJ databases">
        <title>Usitatibacter rugosus gen. nov., sp. nov. and Usitatibacter palustris sp. nov., novel members of Usitatibacteraceae fam. nov. within the order Nitrosomonadales isolated from soil.</title>
        <authorList>
            <person name="Huber K.J."/>
            <person name="Neumann-Schaal M."/>
            <person name="Geppert A."/>
            <person name="Luckner M."/>
            <person name="Wanner G."/>
            <person name="Overmann J."/>
        </authorList>
    </citation>
    <scope>NUCLEOTIDE SEQUENCE [LARGE SCALE GENOMIC DNA]</scope>
    <source>
        <strain evidence="3 4">0125_3</strain>
    </source>
</reference>
<dbReference type="AlphaFoldDB" id="A0A6M4GXG3"/>
<dbReference type="InterPro" id="IPR023393">
    <property type="entry name" value="START-like_dom_sf"/>
</dbReference>
<evidence type="ECO:0000313" key="3">
    <source>
        <dbReference type="EMBL" id="QJR11961.1"/>
    </source>
</evidence>
<gene>
    <name evidence="3" type="ORF">DSM104443_03044</name>
</gene>
<evidence type="ECO:0000313" key="4">
    <source>
        <dbReference type="Proteomes" id="UP000501534"/>
    </source>
</evidence>